<comment type="caution">
    <text evidence="2">The sequence shown here is derived from an EMBL/GenBank/DDBJ whole genome shotgun (WGS) entry which is preliminary data.</text>
</comment>
<dbReference type="AlphaFoldDB" id="A0A3B0CEZ9"/>
<proteinExistence type="predicted"/>
<sequence>MANKNPEVDEYLKKKNHPLEAEIQRVRDIILNTHPDIEETIKWSSPTFMYKGNMASYFMNAKKHVSLMFHKGALINDTTGLLQGDGKEARTAKFGSMEDIENHKKDLESVVLAWIKMRDDS</sequence>
<evidence type="ECO:0000313" key="2">
    <source>
        <dbReference type="EMBL" id="RKN83224.1"/>
    </source>
</evidence>
<protein>
    <submittedName>
        <fullName evidence="2">DUF1801 domain-containing protein</fullName>
    </submittedName>
</protein>
<dbReference type="SUPFAM" id="SSF159888">
    <property type="entry name" value="YdhG-like"/>
    <property type="match status" value="1"/>
</dbReference>
<dbReference type="OrthoDB" id="9811812at2"/>
<dbReference type="InterPro" id="IPR014922">
    <property type="entry name" value="YdhG-like"/>
</dbReference>
<gene>
    <name evidence="2" type="ORF">D7Z94_05160</name>
</gene>
<dbReference type="Gene3D" id="3.90.1150.200">
    <property type="match status" value="1"/>
</dbReference>
<name>A0A3B0CEZ9_9FLAO</name>
<accession>A0A3B0CEZ9</accession>
<organism evidence="2 3">
    <name type="scientific">Ulvibacterium marinum</name>
    <dbReference type="NCBI Taxonomy" id="2419782"/>
    <lineage>
        <taxon>Bacteria</taxon>
        <taxon>Pseudomonadati</taxon>
        <taxon>Bacteroidota</taxon>
        <taxon>Flavobacteriia</taxon>
        <taxon>Flavobacteriales</taxon>
        <taxon>Flavobacteriaceae</taxon>
        <taxon>Ulvibacterium</taxon>
    </lineage>
</organism>
<evidence type="ECO:0000259" key="1">
    <source>
        <dbReference type="Pfam" id="PF08818"/>
    </source>
</evidence>
<keyword evidence="3" id="KW-1185">Reference proteome</keyword>
<dbReference type="Pfam" id="PF08818">
    <property type="entry name" value="DUF1801"/>
    <property type="match status" value="1"/>
</dbReference>
<dbReference type="EMBL" id="RBCJ01000001">
    <property type="protein sequence ID" value="RKN83224.1"/>
    <property type="molecule type" value="Genomic_DNA"/>
</dbReference>
<reference evidence="2 3" key="1">
    <citation type="submission" date="2018-10" db="EMBL/GenBank/DDBJ databases">
        <title>Ulvibacterium marinum gen. nov., sp. nov., a novel marine bacterium of the family Flavobacteriaceae, isolated from a culture of the green alga Ulva prolifera.</title>
        <authorList>
            <person name="Zhang Z."/>
        </authorList>
    </citation>
    <scope>NUCLEOTIDE SEQUENCE [LARGE SCALE GENOMIC DNA]</scope>
    <source>
        <strain evidence="2 3">CCMM003</strain>
    </source>
</reference>
<evidence type="ECO:0000313" key="3">
    <source>
        <dbReference type="Proteomes" id="UP000276603"/>
    </source>
</evidence>
<feature type="domain" description="YdhG-like" evidence="1">
    <location>
        <begin position="21"/>
        <end position="115"/>
    </location>
</feature>
<dbReference type="Proteomes" id="UP000276603">
    <property type="component" value="Unassembled WGS sequence"/>
</dbReference>
<dbReference type="RefSeq" id="WP_120710431.1">
    <property type="nucleotide sequence ID" value="NZ_RBCJ01000001.1"/>
</dbReference>